<dbReference type="Proteomes" id="UP000707451">
    <property type="component" value="Unassembled WGS sequence"/>
</dbReference>
<dbReference type="GO" id="GO:0005975">
    <property type="term" value="P:carbohydrate metabolic process"/>
    <property type="evidence" value="ECO:0007669"/>
    <property type="project" value="InterPro"/>
</dbReference>
<dbReference type="EMBL" id="JAHRHY010000012">
    <property type="protein sequence ID" value="KAG9065128.1"/>
    <property type="molecule type" value="Genomic_DNA"/>
</dbReference>
<dbReference type="Gene3D" id="3.20.20.370">
    <property type="entry name" value="Glycoside hydrolase/deacetylase"/>
    <property type="match status" value="1"/>
</dbReference>
<dbReference type="GO" id="GO:0004099">
    <property type="term" value="F:chitin deacetylase activity"/>
    <property type="evidence" value="ECO:0007669"/>
    <property type="project" value="UniProtKB-ARBA"/>
</dbReference>
<dbReference type="AlphaFoldDB" id="A0A9P7XRY9"/>
<evidence type="ECO:0000256" key="1">
    <source>
        <dbReference type="ARBA" id="ARBA00022723"/>
    </source>
</evidence>
<evidence type="ECO:0000256" key="4">
    <source>
        <dbReference type="SAM" id="SignalP"/>
    </source>
</evidence>
<dbReference type="SUPFAM" id="SSF88713">
    <property type="entry name" value="Glycoside hydrolase/deacetylase"/>
    <property type="match status" value="1"/>
</dbReference>
<dbReference type="PANTHER" id="PTHR10587">
    <property type="entry name" value="GLYCOSYL TRANSFERASE-RELATED"/>
    <property type="match status" value="1"/>
</dbReference>
<dbReference type="PROSITE" id="PS51677">
    <property type="entry name" value="NODB"/>
    <property type="match status" value="1"/>
</dbReference>
<feature type="compositionally biased region" description="Low complexity" evidence="3">
    <location>
        <begin position="413"/>
        <end position="428"/>
    </location>
</feature>
<evidence type="ECO:0000256" key="3">
    <source>
        <dbReference type="SAM" id="MobiDB-lite"/>
    </source>
</evidence>
<evidence type="ECO:0000259" key="5">
    <source>
        <dbReference type="PROSITE" id="PS51677"/>
    </source>
</evidence>
<dbReference type="GO" id="GO:0016020">
    <property type="term" value="C:membrane"/>
    <property type="evidence" value="ECO:0007669"/>
    <property type="project" value="TreeGrafter"/>
</dbReference>
<feature type="signal peptide" evidence="4">
    <location>
        <begin position="1"/>
        <end position="33"/>
    </location>
</feature>
<name>A0A9P7XRY9_9FUNG</name>
<dbReference type="OrthoDB" id="2380117at2759"/>
<dbReference type="PANTHER" id="PTHR10587:SF133">
    <property type="entry name" value="CHITIN DEACETYLASE 1-RELATED"/>
    <property type="match status" value="1"/>
</dbReference>
<evidence type="ECO:0000256" key="2">
    <source>
        <dbReference type="ARBA" id="ARBA00022801"/>
    </source>
</evidence>
<keyword evidence="2" id="KW-0378">Hydrolase</keyword>
<reference evidence="6" key="1">
    <citation type="submission" date="2021-06" db="EMBL/GenBank/DDBJ databases">
        <title>Genome Sequence of Mortierella hyaline Strain SCG-10, a Cold-Adapted, Nitrate-Reducing Fungus Isolated from Soil in Minnesota, USA.</title>
        <authorList>
            <person name="Aldossari N."/>
        </authorList>
    </citation>
    <scope>NUCLEOTIDE SEQUENCE</scope>
    <source>
        <strain evidence="6">SCG-10</strain>
    </source>
</reference>
<proteinExistence type="predicted"/>
<organism evidence="6 7">
    <name type="scientific">Linnemannia hyalina</name>
    <dbReference type="NCBI Taxonomy" id="64524"/>
    <lineage>
        <taxon>Eukaryota</taxon>
        <taxon>Fungi</taxon>
        <taxon>Fungi incertae sedis</taxon>
        <taxon>Mucoromycota</taxon>
        <taxon>Mortierellomycotina</taxon>
        <taxon>Mortierellomycetes</taxon>
        <taxon>Mortierellales</taxon>
        <taxon>Mortierellaceae</taxon>
        <taxon>Linnemannia</taxon>
    </lineage>
</organism>
<feature type="chain" id="PRO_5040475147" evidence="4">
    <location>
        <begin position="34"/>
        <end position="479"/>
    </location>
</feature>
<protein>
    <submittedName>
        <fullName evidence="6">Chitin deacetylase</fullName>
    </submittedName>
</protein>
<dbReference type="InterPro" id="IPR011330">
    <property type="entry name" value="Glyco_hydro/deAcase_b/a-brl"/>
</dbReference>
<comment type="caution">
    <text evidence="6">The sequence shown here is derived from an EMBL/GenBank/DDBJ whole genome shotgun (WGS) entry which is preliminary data.</text>
</comment>
<evidence type="ECO:0000313" key="7">
    <source>
        <dbReference type="Proteomes" id="UP000707451"/>
    </source>
</evidence>
<accession>A0A9P7XRY9</accession>
<sequence length="479" mass="52120">MPSKNCSSSTMFSRRHLALLAVLALSTLIVASANSSQVSTEEAMALLTRPAAAASVARPQNDINYHGIVPSFLAKHAHAYGGINRQEQVEDDSIEAQRERNSHSRIRINVDQYPPKDQIPDVNHPRVKAWVKEIDWSKVPNIPVAQGLADAPRFPNCPPDDQVNPDHCWWSCDGCLEPEDVVSCPTEGHWGLTYDDGPSVASKALVQYLDERSLSATFFIVGSRVLEYPDILKEQVASGHHIAMHTWSHGGLTTLTNEEIVAEIKWTEKIIRDVTGLTMKYVRPPYGDCDNRVREILRQMGYINVIWSQGWDTNDWRLPLQTIKAPEIISTFQNALDNVALVKSRETGALEGPITLEHDLTLQTVDLSKSIISIGMAKGLKPMNLAQCLSDLTPYQVDNKSSEAAGQAPKSDGNSTKSTSGSSSSNSKEVPAVGAPTQAPTPVTDTDIKGKSAATSLQSSLGAITLGGIFAVASYFLAL</sequence>
<gene>
    <name evidence="6" type="primary">CDA2_6</name>
    <name evidence="6" type="ORF">KI688_002450</name>
</gene>
<dbReference type="InterPro" id="IPR050248">
    <property type="entry name" value="Polysacc_deacetylase_ArnD"/>
</dbReference>
<dbReference type="GO" id="GO:0009272">
    <property type="term" value="P:fungal-type cell wall biogenesis"/>
    <property type="evidence" value="ECO:0007669"/>
    <property type="project" value="UniProtKB-ARBA"/>
</dbReference>
<keyword evidence="1" id="KW-0479">Metal-binding</keyword>
<evidence type="ECO:0000313" key="6">
    <source>
        <dbReference type="EMBL" id="KAG9065128.1"/>
    </source>
</evidence>
<feature type="region of interest" description="Disordered" evidence="3">
    <location>
        <begin position="400"/>
        <end position="447"/>
    </location>
</feature>
<keyword evidence="7" id="KW-1185">Reference proteome</keyword>
<dbReference type="GO" id="GO:0046872">
    <property type="term" value="F:metal ion binding"/>
    <property type="evidence" value="ECO:0007669"/>
    <property type="project" value="UniProtKB-KW"/>
</dbReference>
<dbReference type="InterPro" id="IPR002509">
    <property type="entry name" value="NODB_dom"/>
</dbReference>
<keyword evidence="4" id="KW-0732">Signal</keyword>
<dbReference type="Pfam" id="PF01522">
    <property type="entry name" value="Polysacc_deac_1"/>
    <property type="match status" value="1"/>
</dbReference>
<feature type="domain" description="NodB homology" evidence="5">
    <location>
        <begin position="188"/>
        <end position="383"/>
    </location>
</feature>